<gene>
    <name evidence="2" type="ORF">BHE75_02903</name>
</gene>
<dbReference type="RefSeq" id="WP_015457439.1">
    <property type="nucleotide sequence ID" value="NZ_MIPT01000001.1"/>
</dbReference>
<keyword evidence="3" id="KW-1185">Reference proteome</keyword>
<dbReference type="OrthoDB" id="8533047at2"/>
<evidence type="ECO:0000313" key="2">
    <source>
        <dbReference type="EMBL" id="OHT20899.1"/>
    </source>
</evidence>
<dbReference type="Proteomes" id="UP000179467">
    <property type="component" value="Unassembled WGS sequence"/>
</dbReference>
<sequence>MATRGARPLDAGGAAQHEGFLRYRGYRWLKLALAISLAAILIYAFHDARPRPNGGSWYGYTLGTIGAGLILWLTLLGVRKRAMTRGRWSLKAWTSAHVYLGLSLVVIGTLHTGFQFGWNVHTLAYALMMIVIISGIYGIAVYSTLPRVLSANRGETTQAQMLDNLRQLDRQLHEAAQPLGQRHAEIVRMSLDDDPFGGGLIARLTGRYPKCGTRAAQEAIRIETGPRPAIGDDALERIDVLLERKEAALARIRQHLKLKALLEIWLYVHVPLTFALIAALFAHIFSVFFYW</sequence>
<feature type="transmembrane region" description="Helical" evidence="1">
    <location>
        <begin position="124"/>
        <end position="145"/>
    </location>
</feature>
<dbReference type="EMBL" id="MIPT01000001">
    <property type="protein sequence ID" value="OHT20899.1"/>
    <property type="molecule type" value="Genomic_DNA"/>
</dbReference>
<protein>
    <submittedName>
        <fullName evidence="2">Ferric reductase like transmembrane component</fullName>
    </submittedName>
</protein>
<comment type="caution">
    <text evidence="2">The sequence shown here is derived from an EMBL/GenBank/DDBJ whole genome shotgun (WGS) entry which is preliminary data.</text>
</comment>
<feature type="transmembrane region" description="Helical" evidence="1">
    <location>
        <begin position="28"/>
        <end position="45"/>
    </location>
</feature>
<keyword evidence="1" id="KW-0472">Membrane</keyword>
<accession>A0A1S1HF53</accession>
<keyword evidence="1 2" id="KW-0812">Transmembrane</keyword>
<organism evidence="2 3">
    <name type="scientific">Edaphosphingomonas haloaromaticamans</name>
    <dbReference type="NCBI Taxonomy" id="653954"/>
    <lineage>
        <taxon>Bacteria</taxon>
        <taxon>Pseudomonadati</taxon>
        <taxon>Pseudomonadota</taxon>
        <taxon>Alphaproteobacteria</taxon>
        <taxon>Sphingomonadales</taxon>
        <taxon>Rhizorhabdaceae</taxon>
        <taxon>Edaphosphingomonas</taxon>
    </lineage>
</organism>
<feature type="transmembrane region" description="Helical" evidence="1">
    <location>
        <begin position="264"/>
        <end position="290"/>
    </location>
</feature>
<name>A0A1S1HF53_9SPHN</name>
<evidence type="ECO:0000313" key="3">
    <source>
        <dbReference type="Proteomes" id="UP000179467"/>
    </source>
</evidence>
<keyword evidence="1" id="KW-1133">Transmembrane helix</keyword>
<feature type="transmembrane region" description="Helical" evidence="1">
    <location>
        <begin position="98"/>
        <end position="118"/>
    </location>
</feature>
<dbReference type="AlphaFoldDB" id="A0A1S1HF53"/>
<reference evidence="2 3" key="1">
    <citation type="submission" date="2016-09" db="EMBL/GenBank/DDBJ databases">
        <title>Metabolic pathway, cell adaptation mechanisms and a novel monoxygenase revealed through proteogenomic-transcription analysis of a Sphingomonas haloaromaticamans strain degrading the fungicide ortho-phenylphenol.</title>
        <authorList>
            <person name="Perruchon C."/>
            <person name="Papadopoulou E.S."/>
            <person name="Rousidou C."/>
            <person name="Vasileiadis S."/>
            <person name="Tanou G."/>
            <person name="Amoutzias G."/>
            <person name="Molassiotis A."/>
            <person name="Karpouzas D.G."/>
        </authorList>
    </citation>
    <scope>NUCLEOTIDE SEQUENCE [LARGE SCALE GENOMIC DNA]</scope>
    <source>
        <strain evidence="2 3">P3</strain>
    </source>
</reference>
<proteinExistence type="predicted"/>
<evidence type="ECO:0000256" key="1">
    <source>
        <dbReference type="SAM" id="Phobius"/>
    </source>
</evidence>
<feature type="transmembrane region" description="Helical" evidence="1">
    <location>
        <begin position="57"/>
        <end position="78"/>
    </location>
</feature>